<dbReference type="InterPro" id="IPR023299">
    <property type="entry name" value="ATPase_P-typ_cyto_dom_N"/>
</dbReference>
<dbReference type="InterPro" id="IPR023298">
    <property type="entry name" value="ATPase_P-typ_TM_dom_sf"/>
</dbReference>
<evidence type="ECO:0000256" key="5">
    <source>
        <dbReference type="ARBA" id="ARBA00022989"/>
    </source>
</evidence>
<dbReference type="InterPro" id="IPR006068">
    <property type="entry name" value="ATPase_P-typ_cation-transptr_C"/>
</dbReference>
<feature type="transmembrane region" description="Helical" evidence="7">
    <location>
        <begin position="257"/>
        <end position="276"/>
    </location>
</feature>
<proteinExistence type="predicted"/>
<evidence type="ECO:0000256" key="7">
    <source>
        <dbReference type="SAM" id="Phobius"/>
    </source>
</evidence>
<feature type="transmembrane region" description="Helical" evidence="7">
    <location>
        <begin position="217"/>
        <end position="236"/>
    </location>
</feature>
<dbReference type="Gene3D" id="1.20.1110.10">
    <property type="entry name" value="Calcium-transporting ATPase, transmembrane domain"/>
    <property type="match status" value="1"/>
</dbReference>
<dbReference type="Gene3D" id="3.40.1110.10">
    <property type="entry name" value="Calcium-transporting ATPase, cytoplasmic domain N"/>
    <property type="match status" value="1"/>
</dbReference>
<accession>A0A1H5UIA5</accession>
<dbReference type="SUPFAM" id="SSF81665">
    <property type="entry name" value="Calcium ATPase, transmembrane domain M"/>
    <property type="match status" value="1"/>
</dbReference>
<dbReference type="GO" id="GO:0046872">
    <property type="term" value="F:metal ion binding"/>
    <property type="evidence" value="ECO:0007669"/>
    <property type="project" value="UniProtKB-KW"/>
</dbReference>
<feature type="transmembrane region" description="Helical" evidence="7">
    <location>
        <begin position="320"/>
        <end position="344"/>
    </location>
</feature>
<dbReference type="PRINTS" id="PR00119">
    <property type="entry name" value="CATATPASE"/>
</dbReference>
<evidence type="ECO:0000256" key="3">
    <source>
        <dbReference type="ARBA" id="ARBA00022723"/>
    </source>
</evidence>
<feature type="transmembrane region" description="Helical" evidence="7">
    <location>
        <begin position="193"/>
        <end position="211"/>
    </location>
</feature>
<comment type="subcellular location">
    <subcellularLocation>
        <location evidence="1">Membrane</location>
    </subcellularLocation>
</comment>
<dbReference type="GO" id="GO:0005886">
    <property type="term" value="C:plasma membrane"/>
    <property type="evidence" value="ECO:0007669"/>
    <property type="project" value="TreeGrafter"/>
</dbReference>
<keyword evidence="4" id="KW-0460">Magnesium</keyword>
<evidence type="ECO:0000256" key="4">
    <source>
        <dbReference type="ARBA" id="ARBA00022842"/>
    </source>
</evidence>
<dbReference type="AlphaFoldDB" id="A0A1H5UIA5"/>
<dbReference type="PRINTS" id="PR00120">
    <property type="entry name" value="HATPASE"/>
</dbReference>
<dbReference type="RefSeq" id="WP_327315015.1">
    <property type="nucleotide sequence ID" value="NZ_FNVD01000004.1"/>
</dbReference>
<keyword evidence="2 7" id="KW-0812">Transmembrane</keyword>
<sequence length="391" mass="41252">MTAPSAWRSLSHDSVGDGLVLLGLAGLIDPPRSEAIAAVAECRGAGIKVKMITGDHAATASAIAARIGIDSAHRVLTGADLDRLDDALLVEEARLTNVFARTTPEHKLRLVTALQTAGEIVAMTGDGVNDSPALKRADAGVAMGVTGSDAAKEVADLVLTDDNFASIAAAVREGRTVFENIHKVVSWTLPTNAGEAAVVVIALLAGLAMPLSALQILWINLVTAGSLGVALAFERTEPGIMRRPPRAVNAPLLDQTLVWHVLLVSVLFVAGTYGIFNYALAQGYDLNLARTLAVNTVIVLEIFHLFFIRNFHATSLTWEAVRGTPAVWIAVAVVVGGQILFTYAPFMHRVFATRPVTLVDGAIVIGIGVAFFAIVELEKQVRLRLAASPPG</sequence>
<dbReference type="EMBL" id="FNVD01000004">
    <property type="protein sequence ID" value="SEF74795.1"/>
    <property type="molecule type" value="Genomic_DNA"/>
</dbReference>
<dbReference type="SUPFAM" id="SSF56784">
    <property type="entry name" value="HAD-like"/>
    <property type="match status" value="1"/>
</dbReference>
<feature type="domain" description="Cation-transporting P-type ATPase C-terminal" evidence="8">
    <location>
        <begin position="209"/>
        <end position="380"/>
    </location>
</feature>
<protein>
    <submittedName>
        <fullName evidence="9">ATPase, P-type (Transporting), HAD superfamily, subfamily IC</fullName>
    </submittedName>
</protein>
<dbReference type="InterPro" id="IPR036412">
    <property type="entry name" value="HAD-like_sf"/>
</dbReference>
<gene>
    <name evidence="9" type="ORF">SAMN05421751_10485</name>
</gene>
<feature type="transmembrane region" description="Helical" evidence="7">
    <location>
        <begin position="288"/>
        <end position="308"/>
    </location>
</feature>
<keyword evidence="6 7" id="KW-0472">Membrane</keyword>
<evidence type="ECO:0000256" key="1">
    <source>
        <dbReference type="ARBA" id="ARBA00004370"/>
    </source>
</evidence>
<evidence type="ECO:0000259" key="8">
    <source>
        <dbReference type="Pfam" id="PF00689"/>
    </source>
</evidence>
<dbReference type="Pfam" id="PF00702">
    <property type="entry name" value="Hydrolase"/>
    <property type="match status" value="1"/>
</dbReference>
<dbReference type="GO" id="GO:0005524">
    <property type="term" value="F:ATP binding"/>
    <property type="evidence" value="ECO:0007669"/>
    <property type="project" value="InterPro"/>
</dbReference>
<organism evidence="9 10">
    <name type="scientific">Jhaorihella thermophila</name>
    <dbReference type="NCBI Taxonomy" id="488547"/>
    <lineage>
        <taxon>Bacteria</taxon>
        <taxon>Pseudomonadati</taxon>
        <taxon>Pseudomonadota</taxon>
        <taxon>Alphaproteobacteria</taxon>
        <taxon>Rhodobacterales</taxon>
        <taxon>Paracoccaceae</taxon>
        <taxon>Jhaorihella</taxon>
    </lineage>
</organism>
<evidence type="ECO:0000256" key="2">
    <source>
        <dbReference type="ARBA" id="ARBA00022692"/>
    </source>
</evidence>
<evidence type="ECO:0000256" key="6">
    <source>
        <dbReference type="ARBA" id="ARBA00023136"/>
    </source>
</evidence>
<evidence type="ECO:0000313" key="9">
    <source>
        <dbReference type="EMBL" id="SEF74795.1"/>
    </source>
</evidence>
<dbReference type="NCBIfam" id="TIGR01494">
    <property type="entry name" value="ATPase_P-type"/>
    <property type="match status" value="1"/>
</dbReference>
<dbReference type="InterPro" id="IPR001757">
    <property type="entry name" value="P_typ_ATPase"/>
</dbReference>
<keyword evidence="3" id="KW-0479">Metal-binding</keyword>
<feature type="transmembrane region" description="Helical" evidence="7">
    <location>
        <begin position="356"/>
        <end position="375"/>
    </location>
</feature>
<reference evidence="9 10" key="1">
    <citation type="submission" date="2016-10" db="EMBL/GenBank/DDBJ databases">
        <authorList>
            <person name="de Groot N.N."/>
        </authorList>
    </citation>
    <scope>NUCLEOTIDE SEQUENCE [LARGE SCALE GENOMIC DNA]</scope>
    <source>
        <strain evidence="9 10">DSM 23413</strain>
    </source>
</reference>
<dbReference type="Pfam" id="PF00689">
    <property type="entry name" value="Cation_ATPase_C"/>
    <property type="match status" value="1"/>
</dbReference>
<dbReference type="InterPro" id="IPR023214">
    <property type="entry name" value="HAD_sf"/>
</dbReference>
<dbReference type="PANTHER" id="PTHR24093">
    <property type="entry name" value="CATION TRANSPORTING ATPASE"/>
    <property type="match status" value="1"/>
</dbReference>
<dbReference type="Gene3D" id="3.40.50.1000">
    <property type="entry name" value="HAD superfamily/HAD-like"/>
    <property type="match status" value="1"/>
</dbReference>
<dbReference type="GO" id="GO:0016887">
    <property type="term" value="F:ATP hydrolysis activity"/>
    <property type="evidence" value="ECO:0007669"/>
    <property type="project" value="InterPro"/>
</dbReference>
<keyword evidence="5 7" id="KW-1133">Transmembrane helix</keyword>
<dbReference type="GO" id="GO:0005388">
    <property type="term" value="F:P-type calcium transporter activity"/>
    <property type="evidence" value="ECO:0007669"/>
    <property type="project" value="TreeGrafter"/>
</dbReference>
<evidence type="ECO:0000313" key="10">
    <source>
        <dbReference type="Proteomes" id="UP000236742"/>
    </source>
</evidence>
<dbReference type="Proteomes" id="UP000236742">
    <property type="component" value="Unassembled WGS sequence"/>
</dbReference>
<keyword evidence="10" id="KW-1185">Reference proteome</keyword>
<dbReference type="PANTHER" id="PTHR24093:SF506">
    <property type="entry name" value="CATION-TRANSPORTING ATPASE PMA1"/>
    <property type="match status" value="1"/>
</dbReference>
<name>A0A1H5UIA5_9RHOB</name>